<keyword evidence="2" id="KW-1133">Transmembrane helix</keyword>
<gene>
    <name evidence="3" type="ORF">SAMN05444716_105531</name>
</gene>
<keyword evidence="2" id="KW-0472">Membrane</keyword>
<feature type="region of interest" description="Disordered" evidence="1">
    <location>
        <begin position="64"/>
        <end position="85"/>
    </location>
</feature>
<evidence type="ECO:0000256" key="2">
    <source>
        <dbReference type="SAM" id="Phobius"/>
    </source>
</evidence>
<keyword evidence="4" id="KW-1185">Reference proteome</keyword>
<protein>
    <submittedName>
        <fullName evidence="3">Uncharacterized protein</fullName>
    </submittedName>
</protein>
<keyword evidence="2" id="KW-0812">Transmembrane</keyword>
<accession>A0A1I6UFU6</accession>
<evidence type="ECO:0000256" key="1">
    <source>
        <dbReference type="SAM" id="MobiDB-lite"/>
    </source>
</evidence>
<dbReference type="STRING" id="1176198.SAMN05444716_105531"/>
<proteinExistence type="predicted"/>
<reference evidence="4" key="1">
    <citation type="submission" date="2016-10" db="EMBL/GenBank/DDBJ databases">
        <authorList>
            <person name="Varghese N."/>
            <person name="Submissions S."/>
        </authorList>
    </citation>
    <scope>NUCLEOTIDE SEQUENCE [LARGE SCALE GENOMIC DNA]</scope>
    <source>
        <strain evidence="4">CGMCC 4.7047</strain>
    </source>
</reference>
<feature type="transmembrane region" description="Helical" evidence="2">
    <location>
        <begin position="40"/>
        <end position="62"/>
    </location>
</feature>
<organism evidence="3 4">
    <name type="scientific">Streptomyces harbinensis</name>
    <dbReference type="NCBI Taxonomy" id="1176198"/>
    <lineage>
        <taxon>Bacteria</taxon>
        <taxon>Bacillati</taxon>
        <taxon>Actinomycetota</taxon>
        <taxon>Actinomycetes</taxon>
        <taxon>Kitasatosporales</taxon>
        <taxon>Streptomycetaceae</taxon>
        <taxon>Streptomyces</taxon>
    </lineage>
</organism>
<name>A0A1I6UFU6_9ACTN</name>
<dbReference type="RefSeq" id="WP_093843615.1">
    <property type="nucleotide sequence ID" value="NZ_FPAB01000005.1"/>
</dbReference>
<feature type="compositionally biased region" description="Pro residues" evidence="1">
    <location>
        <begin position="64"/>
        <end position="76"/>
    </location>
</feature>
<dbReference type="Proteomes" id="UP000198873">
    <property type="component" value="Unassembled WGS sequence"/>
</dbReference>
<sequence>MREDEIRRLLARAAADEPPLRLDLDALVGRARHERRRRRALTGAVLGTVLIAVAGTTLPGLLSPTPPLPAPVPPATAPATATPAPGPGTEVPVPLLWPAPEQFSYSAEQYAAVAQDIGARLASVPAGAAKGFEIGWVRDDSAYPGSESTLFTWEFALTLTAGGQEFEATVRLESLSFGSLEPPACRAGADAGADGPCRVLADAAARIDVPDDGTVHDTAPEAVVVTAGPVTTLERRISAFQSVSVTVTGDPAVPRPLDDVQMDDIARLLIA</sequence>
<evidence type="ECO:0000313" key="3">
    <source>
        <dbReference type="EMBL" id="SFT00167.1"/>
    </source>
</evidence>
<evidence type="ECO:0000313" key="4">
    <source>
        <dbReference type="Proteomes" id="UP000198873"/>
    </source>
</evidence>
<dbReference type="EMBL" id="FPAB01000005">
    <property type="protein sequence ID" value="SFT00167.1"/>
    <property type="molecule type" value="Genomic_DNA"/>
</dbReference>
<dbReference type="AlphaFoldDB" id="A0A1I6UFU6"/>